<gene>
    <name evidence="2" type="ORF">DSPE1174_LOCUS17110</name>
</gene>
<reference evidence="2" key="1">
    <citation type="submission" date="2021-01" db="EMBL/GenBank/DDBJ databases">
        <authorList>
            <person name="Corre E."/>
            <person name="Pelletier E."/>
            <person name="Niang G."/>
            <person name="Scheremetjew M."/>
            <person name="Finn R."/>
            <person name="Kale V."/>
            <person name="Holt S."/>
            <person name="Cochrane G."/>
            <person name="Meng A."/>
            <person name="Brown T."/>
            <person name="Cohen L."/>
        </authorList>
    </citation>
    <scope>NUCLEOTIDE SEQUENCE</scope>
    <source>
        <strain evidence="2">CCMP1381</strain>
    </source>
</reference>
<dbReference type="PANTHER" id="PTHR10605:SF56">
    <property type="entry name" value="BIFUNCTIONAL HEPARAN SULFATE N-DEACETYLASE_N-SULFOTRANSFERASE"/>
    <property type="match status" value="1"/>
</dbReference>
<organism evidence="2">
    <name type="scientific">Octactis speculum</name>
    <dbReference type="NCBI Taxonomy" id="3111310"/>
    <lineage>
        <taxon>Eukaryota</taxon>
        <taxon>Sar</taxon>
        <taxon>Stramenopiles</taxon>
        <taxon>Ochrophyta</taxon>
        <taxon>Dictyochophyceae</taxon>
        <taxon>Dictyochales</taxon>
        <taxon>Dictyochaceae</taxon>
        <taxon>Octactis</taxon>
    </lineage>
</organism>
<dbReference type="PANTHER" id="PTHR10605">
    <property type="entry name" value="HEPARAN SULFATE SULFOTRANSFERASE"/>
    <property type="match status" value="1"/>
</dbReference>
<name>A0A7S2CUA2_9STRA</name>
<evidence type="ECO:0000313" key="2">
    <source>
        <dbReference type="EMBL" id="CAD9435318.1"/>
    </source>
</evidence>
<dbReference type="Gene3D" id="3.40.50.300">
    <property type="entry name" value="P-loop containing nucleotide triphosphate hydrolases"/>
    <property type="match status" value="1"/>
</dbReference>
<dbReference type="InterPro" id="IPR027417">
    <property type="entry name" value="P-loop_NTPase"/>
</dbReference>
<dbReference type="InterPro" id="IPR037359">
    <property type="entry name" value="NST/OST"/>
</dbReference>
<dbReference type="GO" id="GO:0008146">
    <property type="term" value="F:sulfotransferase activity"/>
    <property type="evidence" value="ECO:0007669"/>
    <property type="project" value="InterPro"/>
</dbReference>
<evidence type="ECO:0008006" key="3">
    <source>
        <dbReference type="Google" id="ProtNLM"/>
    </source>
</evidence>
<evidence type="ECO:0000256" key="1">
    <source>
        <dbReference type="ARBA" id="ARBA00022679"/>
    </source>
</evidence>
<protein>
    <recommendedName>
        <fullName evidence="3">Sulfotransferase domain-containing protein</fullName>
    </recommendedName>
</protein>
<dbReference type="EMBL" id="HBGS01033212">
    <property type="protein sequence ID" value="CAD9435318.1"/>
    <property type="molecule type" value="Transcribed_RNA"/>
</dbReference>
<dbReference type="AlphaFoldDB" id="A0A7S2CUA2"/>
<dbReference type="SUPFAM" id="SSF52540">
    <property type="entry name" value="P-loop containing nucleoside triphosphate hydrolases"/>
    <property type="match status" value="1"/>
</dbReference>
<keyword evidence="1" id="KW-0808">Transferase</keyword>
<sequence length="410" mass="45445">MDSTDMETSSLVRGSSIMKKESSVRGRSLAALGVALCVSGAAVLQFTGPRSSSLSLSALDDSQKGMTTPLCYEGRVAPTLFVVGCQKCATTSLWEDAVDHIYGLTTGLYKEHHYFHVGDTRYVDGTLENYVAAYPGCDDLQEPRNPSGKQIVGADFDPQMGYEDVPGAIKTAYMDAFGDGVQNKLNFVSILRDPVNRTLSYFYHALDEGWLDVTSCDDCCASWWVESSCNCTEWGYDNKYCCTEKLTESERMATCNTTFDHWVDTQLDRAATCVTKGKQLWPDCGDAGLFASLYVYQIENFLEYFRSSQFSIIPFDMYTNDAAKAVAALANVTGMRYDHTTFDAEDVNTNANVAANTNVSSTKEKMLPETAQKLIDFFEPYNALLYELIDQENIRVFGGQTDSFMHTQSA</sequence>
<proteinExistence type="predicted"/>
<accession>A0A7S2CUA2</accession>